<dbReference type="GO" id="GO:0005737">
    <property type="term" value="C:cytoplasm"/>
    <property type="evidence" value="ECO:0007669"/>
    <property type="project" value="TreeGrafter"/>
</dbReference>
<dbReference type="GO" id="GO:0005886">
    <property type="term" value="C:plasma membrane"/>
    <property type="evidence" value="ECO:0007669"/>
    <property type="project" value="TreeGrafter"/>
</dbReference>
<dbReference type="PANTHER" id="PTHR11566:SF131">
    <property type="entry name" value="GTPASE, PUTATIVE (AFU_ORTHOLOGUE AFUA_6G07630)-RELATED"/>
    <property type="match status" value="1"/>
</dbReference>
<evidence type="ECO:0000313" key="7">
    <source>
        <dbReference type="Proteomes" id="UP001161017"/>
    </source>
</evidence>
<reference evidence="6" key="1">
    <citation type="journal article" date="2023" name="Genome Biol. Evol.">
        <title>First Whole Genome Sequence and Flow Cytometry Genome Size Data for the Lichen-Forming Fungus Ramalina farinacea (Ascomycota).</title>
        <authorList>
            <person name="Llewellyn T."/>
            <person name="Mian S."/>
            <person name="Hill R."/>
            <person name="Leitch I.J."/>
            <person name="Gaya E."/>
        </authorList>
    </citation>
    <scope>NUCLEOTIDE SEQUENCE</scope>
    <source>
        <strain evidence="6">LIQ254RAFAR</strain>
    </source>
</reference>
<evidence type="ECO:0000259" key="5">
    <source>
        <dbReference type="PROSITE" id="PS51718"/>
    </source>
</evidence>
<name>A0AA43TSC5_9LECA</name>
<dbReference type="GO" id="GO:0003924">
    <property type="term" value="F:GTPase activity"/>
    <property type="evidence" value="ECO:0007669"/>
    <property type="project" value="InterPro"/>
</dbReference>
<dbReference type="Pfam" id="PF00350">
    <property type="entry name" value="Dynamin_N"/>
    <property type="match status" value="1"/>
</dbReference>
<organism evidence="6 7">
    <name type="scientific">Ramalina farinacea</name>
    <dbReference type="NCBI Taxonomy" id="258253"/>
    <lineage>
        <taxon>Eukaryota</taxon>
        <taxon>Fungi</taxon>
        <taxon>Dikarya</taxon>
        <taxon>Ascomycota</taxon>
        <taxon>Pezizomycotina</taxon>
        <taxon>Lecanoromycetes</taxon>
        <taxon>OSLEUM clade</taxon>
        <taxon>Lecanoromycetidae</taxon>
        <taxon>Lecanorales</taxon>
        <taxon>Lecanorineae</taxon>
        <taxon>Ramalinaceae</taxon>
        <taxon>Ramalina</taxon>
    </lineage>
</organism>
<dbReference type="PRINTS" id="PR00195">
    <property type="entry name" value="DYNAMIN"/>
</dbReference>
<keyword evidence="7" id="KW-1185">Reference proteome</keyword>
<comment type="caution">
    <text evidence="6">The sequence shown here is derived from an EMBL/GenBank/DDBJ whole genome shotgun (WGS) entry which is preliminary data.</text>
</comment>
<proteinExistence type="predicted"/>
<dbReference type="InterPro" id="IPR022812">
    <property type="entry name" value="Dynamin"/>
</dbReference>
<evidence type="ECO:0000256" key="3">
    <source>
        <dbReference type="SAM" id="MobiDB-lite"/>
    </source>
</evidence>
<sequence>MARSRGLIKREPNRNAAPRSVIAVDEDERPEAPNASRSDESSATLNASDGGVGTIRRTLPRGRSRSVAEGEAVNSNNSLNTLGRGVKELVQAVQMLHHLGLDKLDLPLPKIVVVGDQSTGKSSLIEGMSEIKVPRSNVWSCKVLLCKKYMYEGTQGQAATRGKGKPETATRQRPLGPWILQDTDEIYFAAVTSKEDVPHVLKLAQLATLNPGTDPKRYMPGNVSAQEDYLQVKFSPNVIRLDISGQGLPNLSFYDLPGVINVSDTPEEGYLVNLVKNLVKDYVQAEDSINLLAIPMTDDPANSTASQLIRELKAEARTLGVLTKPDRRQVGEAMDQWSQILNGARFRLGLGYYVVKNNPDPKVDHATARAEEDQFFSNEEPWAELTDKSRFGTLKLQTALSQLLTDQIRKKLPQILQKVYQKAENIDDMLRGLPEPIEGNLPAMVLGELMKFNDQLQQHLDGGRRHYPFQKTWNDLASNFRKTLGDTRPILNLPKPQRDGSEVLMGTPTPNGRATINIDSDDEDMPTPTMSQSSGIKRRAASTSIDRSPSKAQKAENGDRAVQSKAFDLGEIKSLIQDAYAGGVPNQTHPKATEEMIGLSIAHWHVPLDQFLSATEQLCESMVFERVQSVFGGRQGTRFYEQIISHCEAFFKDAFLQQRQVAKRILSWEMAKPQTLNEEAMSIARDKALKILQEHRRKAMAYELICEQEQKSGKLTTGQARMDKVARVNESQLKPEVYGQELHAMSTVKGYYECAYSRFVDVVCSSIYCELFGKCRNDLFETLKTKFGIMEADSCERFALLLAANPQDEVRRTGLLKEKDKIEKAQDRLEGLINRV</sequence>
<evidence type="ECO:0000256" key="2">
    <source>
        <dbReference type="ARBA" id="ARBA00023134"/>
    </source>
</evidence>
<dbReference type="PROSITE" id="PS51718">
    <property type="entry name" value="G_DYNAMIN_2"/>
    <property type="match status" value="1"/>
</dbReference>
<feature type="compositionally biased region" description="Polar residues" evidence="3">
    <location>
        <begin position="528"/>
        <end position="551"/>
    </location>
</feature>
<dbReference type="InterPro" id="IPR030381">
    <property type="entry name" value="G_DYNAMIN_dom"/>
</dbReference>
<dbReference type="InterPro" id="IPR001401">
    <property type="entry name" value="Dynamin_GTPase"/>
</dbReference>
<evidence type="ECO:0000256" key="1">
    <source>
        <dbReference type="ARBA" id="ARBA00022741"/>
    </source>
</evidence>
<evidence type="ECO:0000313" key="6">
    <source>
        <dbReference type="EMBL" id="MDI1489691.1"/>
    </source>
</evidence>
<dbReference type="EMBL" id="JAPUFD010000010">
    <property type="protein sequence ID" value="MDI1489691.1"/>
    <property type="molecule type" value="Genomic_DNA"/>
</dbReference>
<feature type="domain" description="GED" evidence="4">
    <location>
        <begin position="741"/>
        <end position="836"/>
    </location>
</feature>
<dbReference type="GO" id="GO:0031623">
    <property type="term" value="P:receptor internalization"/>
    <property type="evidence" value="ECO:0007669"/>
    <property type="project" value="TreeGrafter"/>
</dbReference>
<dbReference type="PROSITE" id="PS51388">
    <property type="entry name" value="GED"/>
    <property type="match status" value="1"/>
</dbReference>
<dbReference type="GO" id="GO:0008017">
    <property type="term" value="F:microtubule binding"/>
    <property type="evidence" value="ECO:0007669"/>
    <property type="project" value="TreeGrafter"/>
</dbReference>
<accession>A0AA43TSC5</accession>
<feature type="region of interest" description="Disordered" evidence="3">
    <location>
        <begin position="1"/>
        <end position="80"/>
    </location>
</feature>
<dbReference type="Proteomes" id="UP001161017">
    <property type="component" value="Unassembled WGS sequence"/>
</dbReference>
<dbReference type="CDD" id="cd08771">
    <property type="entry name" value="DLP_1"/>
    <property type="match status" value="1"/>
</dbReference>
<dbReference type="InterPro" id="IPR045063">
    <property type="entry name" value="Dynamin_N"/>
</dbReference>
<evidence type="ECO:0008006" key="8">
    <source>
        <dbReference type="Google" id="ProtNLM"/>
    </source>
</evidence>
<feature type="region of interest" description="Disordered" evidence="3">
    <location>
        <begin position="486"/>
        <end position="561"/>
    </location>
</feature>
<dbReference type="PANTHER" id="PTHR11566">
    <property type="entry name" value="DYNAMIN"/>
    <property type="match status" value="1"/>
</dbReference>
<dbReference type="InterPro" id="IPR020850">
    <property type="entry name" value="GED_dom"/>
</dbReference>
<dbReference type="SUPFAM" id="SSF52540">
    <property type="entry name" value="P-loop containing nucleoside triphosphate hydrolases"/>
    <property type="match status" value="1"/>
</dbReference>
<feature type="compositionally biased region" description="Polar residues" evidence="3">
    <location>
        <begin position="508"/>
        <end position="518"/>
    </location>
</feature>
<dbReference type="GO" id="GO:0005525">
    <property type="term" value="F:GTP binding"/>
    <property type="evidence" value="ECO:0007669"/>
    <property type="project" value="InterPro"/>
</dbReference>
<dbReference type="SMART" id="SM00053">
    <property type="entry name" value="DYNc"/>
    <property type="match status" value="1"/>
</dbReference>
<dbReference type="InterPro" id="IPR000375">
    <property type="entry name" value="Dynamin_stalk"/>
</dbReference>
<gene>
    <name evidence="6" type="ORF">OHK93_000889</name>
</gene>
<dbReference type="GO" id="GO:0005874">
    <property type="term" value="C:microtubule"/>
    <property type="evidence" value="ECO:0007669"/>
    <property type="project" value="TreeGrafter"/>
</dbReference>
<dbReference type="InterPro" id="IPR027417">
    <property type="entry name" value="P-loop_NTPase"/>
</dbReference>
<keyword evidence="1" id="KW-0547">Nucleotide-binding</keyword>
<protein>
    <recommendedName>
        <fullName evidence="8">GED domain-containing protein</fullName>
    </recommendedName>
</protein>
<dbReference type="Gene3D" id="3.40.50.300">
    <property type="entry name" value="P-loop containing nucleotide triphosphate hydrolases"/>
    <property type="match status" value="1"/>
</dbReference>
<evidence type="ECO:0000259" key="4">
    <source>
        <dbReference type="PROSITE" id="PS51388"/>
    </source>
</evidence>
<keyword evidence="2" id="KW-0342">GTP-binding</keyword>
<dbReference type="Pfam" id="PF01031">
    <property type="entry name" value="Dynamin_M"/>
    <property type="match status" value="1"/>
</dbReference>
<feature type="domain" description="Dynamin-type G" evidence="5">
    <location>
        <begin position="105"/>
        <end position="413"/>
    </location>
</feature>
<dbReference type="AlphaFoldDB" id="A0AA43TSC5"/>
<dbReference type="Gene3D" id="1.20.120.1240">
    <property type="entry name" value="Dynamin, middle domain"/>
    <property type="match status" value="1"/>
</dbReference>